<comment type="cofactor">
    <cofactor evidence="9">
        <name>a divalent metal cation</name>
        <dbReference type="ChEBI" id="CHEBI:60240"/>
    </cofactor>
</comment>
<evidence type="ECO:0000256" key="1">
    <source>
        <dbReference type="ARBA" id="ARBA00004496"/>
    </source>
</evidence>
<feature type="site" description="Important for substrate specificity" evidence="9">
    <location>
        <position position="154"/>
    </location>
</feature>
<dbReference type="FunFam" id="3.90.950.10:FF:000005">
    <property type="entry name" value="7-methyl-GTP pyrophosphatase"/>
    <property type="match status" value="1"/>
</dbReference>
<dbReference type="Gene3D" id="3.90.950.10">
    <property type="match status" value="1"/>
</dbReference>
<dbReference type="EMBL" id="WUBS01000002">
    <property type="protein sequence ID" value="NDL61924.1"/>
    <property type="molecule type" value="Genomic_DNA"/>
</dbReference>
<dbReference type="AlphaFoldDB" id="A0A845SG49"/>
<dbReference type="PANTHER" id="PTHR43213">
    <property type="entry name" value="BIFUNCTIONAL DTTP/UTP PYROPHOSPHATASE/METHYLTRANSFERASE PROTEIN-RELATED"/>
    <property type="match status" value="1"/>
</dbReference>
<dbReference type="RefSeq" id="WP_162364593.1">
    <property type="nucleotide sequence ID" value="NZ_WUBS01000002.1"/>
</dbReference>
<name>A0A845SG49_9GAMM</name>
<proteinExistence type="inferred from homology"/>
<comment type="caution">
    <text evidence="9">Lacks conserved residue(s) required for the propagation of feature annotation.</text>
</comment>
<reference evidence="10 11" key="2">
    <citation type="submission" date="2020-02" db="EMBL/GenBank/DDBJ databases">
        <title>The new genus of Enterobacteriales.</title>
        <authorList>
            <person name="Kim I.S."/>
        </authorList>
    </citation>
    <scope>NUCLEOTIDE SEQUENCE [LARGE SCALE GENOMIC DNA]</scope>
    <source>
        <strain evidence="10 11">SAP-6</strain>
    </source>
</reference>
<comment type="function">
    <text evidence="6 9">Nucleoside triphosphate pyrophosphatase that hydrolyzes 7-methyl-GTP (m(7)GTP). May have a dual role in cell division arrest and in preventing the incorporation of modified nucleotides into cellular nucleic acids.</text>
</comment>
<evidence type="ECO:0000256" key="8">
    <source>
        <dbReference type="ARBA" id="ARBA00068163"/>
    </source>
</evidence>
<dbReference type="PANTHER" id="PTHR43213:SF10">
    <property type="entry name" value="7-METHYL-GTP PYROPHOSPHATASE"/>
    <property type="match status" value="1"/>
</dbReference>
<comment type="caution">
    <text evidence="10">The sequence shown here is derived from an EMBL/GenBank/DDBJ whole genome shotgun (WGS) entry which is preliminary data.</text>
</comment>
<evidence type="ECO:0000256" key="9">
    <source>
        <dbReference type="HAMAP-Rule" id="MF_00528"/>
    </source>
</evidence>
<feature type="site" description="Important for substrate specificity" evidence="9">
    <location>
        <position position="70"/>
    </location>
</feature>
<dbReference type="Proteomes" id="UP000461443">
    <property type="component" value="Unassembled WGS sequence"/>
</dbReference>
<sequence length="196" mass="21081">MCKIVLASSSPFRRTLMEKLTLPFIAVAPDIDETPLANESADAMVLRLAEGKARALAGRYPDHLIIGSDQCCVLAGRITGKPHTRENAVGQLRQASGRRVTFYTGLVLLNSLTGATQRTVEPFYVTFRTLTDREIAGYVALDQPLGSAGSFKSEGLGISLFDALEGRDPNALIGLPLMALGAMLRNEGVNPLLRNP</sequence>
<dbReference type="SUPFAM" id="SSF52972">
    <property type="entry name" value="ITPase-like"/>
    <property type="match status" value="1"/>
</dbReference>
<dbReference type="InterPro" id="IPR029001">
    <property type="entry name" value="ITPase-like_fam"/>
</dbReference>
<dbReference type="EC" id="3.6.1.-" evidence="9"/>
<comment type="similarity">
    <text evidence="7 9">Belongs to the Maf family. YceF subfamily.</text>
</comment>
<gene>
    <name evidence="10" type="ORF">GRH90_03990</name>
</gene>
<dbReference type="GO" id="GO:0047429">
    <property type="term" value="F:nucleoside triphosphate diphosphatase activity"/>
    <property type="evidence" value="ECO:0007669"/>
    <property type="project" value="InterPro"/>
</dbReference>
<keyword evidence="3 9" id="KW-0378">Hydrolase</keyword>
<organism evidence="10 11">
    <name type="scientific">Acerihabitans arboris</name>
    <dbReference type="NCBI Taxonomy" id="2691583"/>
    <lineage>
        <taxon>Bacteria</taxon>
        <taxon>Pseudomonadati</taxon>
        <taxon>Pseudomonadota</taxon>
        <taxon>Gammaproteobacteria</taxon>
        <taxon>Enterobacterales</taxon>
        <taxon>Pectobacteriaceae</taxon>
        <taxon>Acerihabitans</taxon>
    </lineage>
</organism>
<comment type="subcellular location">
    <subcellularLocation>
        <location evidence="1 9">Cytoplasm</location>
    </subcellularLocation>
</comment>
<dbReference type="InterPro" id="IPR003697">
    <property type="entry name" value="Maf-like"/>
</dbReference>
<evidence type="ECO:0000256" key="6">
    <source>
        <dbReference type="ARBA" id="ARBA00053369"/>
    </source>
</evidence>
<keyword evidence="11" id="KW-1185">Reference proteome</keyword>
<feature type="site" description="Important for substrate specificity" evidence="9">
    <location>
        <position position="12"/>
    </location>
</feature>
<dbReference type="PIRSF" id="PIRSF006305">
    <property type="entry name" value="Maf"/>
    <property type="match status" value="1"/>
</dbReference>
<keyword evidence="2 9" id="KW-0963">Cytoplasm</keyword>
<dbReference type="GO" id="GO:0005737">
    <property type="term" value="C:cytoplasm"/>
    <property type="evidence" value="ECO:0007669"/>
    <property type="project" value="UniProtKB-SubCell"/>
</dbReference>
<accession>A0A845SG49</accession>
<dbReference type="Pfam" id="PF02545">
    <property type="entry name" value="Maf"/>
    <property type="match status" value="1"/>
</dbReference>
<dbReference type="GO" id="GO:0009117">
    <property type="term" value="P:nucleotide metabolic process"/>
    <property type="evidence" value="ECO:0007669"/>
    <property type="project" value="UniProtKB-KW"/>
</dbReference>
<dbReference type="HAMAP" id="MF_00528">
    <property type="entry name" value="Maf"/>
    <property type="match status" value="1"/>
</dbReference>
<keyword evidence="4 9" id="KW-0546">Nucleotide metabolism</keyword>
<evidence type="ECO:0000256" key="7">
    <source>
        <dbReference type="ARBA" id="ARBA00060749"/>
    </source>
</evidence>
<dbReference type="NCBIfam" id="TIGR00172">
    <property type="entry name" value="maf"/>
    <property type="match status" value="1"/>
</dbReference>
<feature type="active site" description="Proton acceptor" evidence="9">
    <location>
        <position position="69"/>
    </location>
</feature>
<evidence type="ECO:0000313" key="11">
    <source>
        <dbReference type="Proteomes" id="UP000461443"/>
    </source>
</evidence>
<comment type="catalytic activity">
    <reaction evidence="5 9">
        <text>N(7)-methyl-GTP + H2O = N(7)-methyl-GMP + diphosphate + H(+)</text>
        <dbReference type="Rhea" id="RHEA:58744"/>
        <dbReference type="ChEBI" id="CHEBI:15377"/>
        <dbReference type="ChEBI" id="CHEBI:15378"/>
        <dbReference type="ChEBI" id="CHEBI:33019"/>
        <dbReference type="ChEBI" id="CHEBI:58285"/>
        <dbReference type="ChEBI" id="CHEBI:87133"/>
    </reaction>
</comment>
<evidence type="ECO:0000256" key="4">
    <source>
        <dbReference type="ARBA" id="ARBA00023080"/>
    </source>
</evidence>
<protein>
    <recommendedName>
        <fullName evidence="8 9">7-methyl-GTP pyrophosphatase</fullName>
        <shortName evidence="9">m(7)GTP pyrophosphatase</shortName>
        <ecNumber evidence="9">3.6.1.-</ecNumber>
    </recommendedName>
</protein>
<evidence type="ECO:0000256" key="5">
    <source>
        <dbReference type="ARBA" id="ARBA00050213"/>
    </source>
</evidence>
<evidence type="ECO:0000256" key="3">
    <source>
        <dbReference type="ARBA" id="ARBA00022801"/>
    </source>
</evidence>
<dbReference type="CDD" id="cd00555">
    <property type="entry name" value="Maf"/>
    <property type="match status" value="1"/>
</dbReference>
<evidence type="ECO:0000256" key="2">
    <source>
        <dbReference type="ARBA" id="ARBA00022490"/>
    </source>
</evidence>
<evidence type="ECO:0000313" key="10">
    <source>
        <dbReference type="EMBL" id="NDL61924.1"/>
    </source>
</evidence>
<reference evidence="10 11" key="1">
    <citation type="submission" date="2019-12" db="EMBL/GenBank/DDBJ databases">
        <authorList>
            <person name="Lee S.D."/>
        </authorList>
    </citation>
    <scope>NUCLEOTIDE SEQUENCE [LARGE SCALE GENOMIC DNA]</scope>
    <source>
        <strain evidence="10 11">SAP-6</strain>
    </source>
</reference>